<reference evidence="1 2" key="1">
    <citation type="submission" date="2019-07" db="EMBL/GenBank/DDBJ databases">
        <title>Complete Genome Sequence of Leptotrichia wadei Strain JMUB3936.</title>
        <authorList>
            <person name="Watanabe S."/>
            <person name="Cui L."/>
        </authorList>
    </citation>
    <scope>NUCLEOTIDE SEQUENCE [LARGE SCALE GENOMIC DNA]</scope>
    <source>
        <strain evidence="1 2">JMUB3936</strain>
    </source>
</reference>
<name>A0A510KTT0_9FUSO</name>
<dbReference type="AlphaFoldDB" id="A0A510KTT0"/>
<evidence type="ECO:0000313" key="1">
    <source>
        <dbReference type="EMBL" id="BBM55112.1"/>
    </source>
</evidence>
<sequence length="54" mass="6136">MNDNGLTGSTAGTGLNQMFESLKDFKKRGKLEDLIGKVTDEKVIYKIWFQLLKD</sequence>
<protein>
    <submittedName>
        <fullName evidence="1">Uncharacterized protein</fullName>
    </submittedName>
</protein>
<dbReference type="RefSeq" id="WP_172617454.1">
    <property type="nucleotide sequence ID" value="NZ_AP019841.1"/>
</dbReference>
<dbReference type="EMBL" id="AP019841">
    <property type="protein sequence ID" value="BBM55112.1"/>
    <property type="molecule type" value="Genomic_DNA"/>
</dbReference>
<evidence type="ECO:0000313" key="2">
    <source>
        <dbReference type="Proteomes" id="UP000321944"/>
    </source>
</evidence>
<accession>A0A510KTT0</accession>
<proteinExistence type="predicted"/>
<organism evidence="1 2">
    <name type="scientific">Leptotrichia wadei</name>
    <dbReference type="NCBI Taxonomy" id="157687"/>
    <lineage>
        <taxon>Bacteria</taxon>
        <taxon>Fusobacteriati</taxon>
        <taxon>Fusobacteriota</taxon>
        <taxon>Fusobacteriia</taxon>
        <taxon>Fusobacteriales</taxon>
        <taxon>Leptotrichiaceae</taxon>
        <taxon>Leptotrichia</taxon>
    </lineage>
</organism>
<dbReference type="Proteomes" id="UP000321944">
    <property type="component" value="Chromosome"/>
</dbReference>
<gene>
    <name evidence="1" type="ORF">JMUB3936_1396</name>
</gene>